<proteinExistence type="predicted"/>
<keyword evidence="2" id="KW-1185">Reference proteome</keyword>
<sequence length="192" mass="22446">MVSEQRLPATFRSLYRLFLRTSSASVLHHPVARVNLRQRWRPIFEQGARMTREVNQQPNTESADWLRSRLASLQEWNDRMDGTLRLLYSSCKSRGLPHQLTRNLSYFVTSQRQLIIRELQKAQAWQPHNTYPSTPLPYTKKALAAMEKQDAQHRFRCNTDLAINEVLRLAEGYGKLSLGDNVAQIRKRKTRV</sequence>
<accession>A0A409VA83</accession>
<name>A0A409VA83_9AGAR</name>
<organism evidence="1 2">
    <name type="scientific">Panaeolus cyanescens</name>
    <dbReference type="NCBI Taxonomy" id="181874"/>
    <lineage>
        <taxon>Eukaryota</taxon>
        <taxon>Fungi</taxon>
        <taxon>Dikarya</taxon>
        <taxon>Basidiomycota</taxon>
        <taxon>Agaricomycotina</taxon>
        <taxon>Agaricomycetes</taxon>
        <taxon>Agaricomycetidae</taxon>
        <taxon>Agaricales</taxon>
        <taxon>Agaricineae</taxon>
        <taxon>Galeropsidaceae</taxon>
        <taxon>Panaeolus</taxon>
    </lineage>
</organism>
<dbReference type="EMBL" id="NHTK01006111">
    <property type="protein sequence ID" value="PPQ63746.1"/>
    <property type="molecule type" value="Genomic_DNA"/>
</dbReference>
<dbReference type="InParanoid" id="A0A409VA83"/>
<comment type="caution">
    <text evidence="1">The sequence shown here is derived from an EMBL/GenBank/DDBJ whole genome shotgun (WGS) entry which is preliminary data.</text>
</comment>
<evidence type="ECO:0000313" key="1">
    <source>
        <dbReference type="EMBL" id="PPQ63746.1"/>
    </source>
</evidence>
<dbReference type="OrthoDB" id="2770090at2759"/>
<protein>
    <submittedName>
        <fullName evidence="1">Uncharacterized protein</fullName>
    </submittedName>
</protein>
<reference evidence="1 2" key="1">
    <citation type="journal article" date="2018" name="Evol. Lett.">
        <title>Horizontal gene cluster transfer increased hallucinogenic mushroom diversity.</title>
        <authorList>
            <person name="Reynolds H.T."/>
            <person name="Vijayakumar V."/>
            <person name="Gluck-Thaler E."/>
            <person name="Korotkin H.B."/>
            <person name="Matheny P.B."/>
            <person name="Slot J.C."/>
        </authorList>
    </citation>
    <scope>NUCLEOTIDE SEQUENCE [LARGE SCALE GENOMIC DNA]</scope>
    <source>
        <strain evidence="1 2">2629</strain>
    </source>
</reference>
<dbReference type="Proteomes" id="UP000284842">
    <property type="component" value="Unassembled WGS sequence"/>
</dbReference>
<evidence type="ECO:0000313" key="2">
    <source>
        <dbReference type="Proteomes" id="UP000284842"/>
    </source>
</evidence>
<gene>
    <name evidence="1" type="ORF">CVT24_004255</name>
</gene>
<dbReference type="AlphaFoldDB" id="A0A409VA83"/>